<accession>S7ZE71</accession>
<dbReference type="STRING" id="933388.S7ZE71"/>
<keyword evidence="7" id="KW-0175">Coiled coil</keyword>
<evidence type="ECO:0000256" key="3">
    <source>
        <dbReference type="ARBA" id="ARBA00022692"/>
    </source>
</evidence>
<keyword evidence="14" id="KW-1185">Reference proteome</keyword>
<keyword evidence="3 11" id="KW-0812">Transmembrane</keyword>
<evidence type="ECO:0000256" key="2">
    <source>
        <dbReference type="ARBA" id="ARBA00022448"/>
    </source>
</evidence>
<evidence type="ECO:0000256" key="11">
    <source>
        <dbReference type="SAM" id="Phobius"/>
    </source>
</evidence>
<keyword evidence="6 11" id="KW-1133">Transmembrane helix</keyword>
<sequence length="381" mass="42771">MSAAAALQARLKELSVALGQLQPLVDRLRNFTTSVGQGDEARLELGAEIHSQLKDAEAELELLRVDIEALDPGFDGRRKSAATGGNKEVEKERTVAMAGRLAEELKRTRAEFRTAQLQAKRNAELAKRKERELLLMRSHSSSEKRNQSEKLTQDDLVLNASNDVTAALRRTHRLMQAELSRSQFAQETLEQSTAAISSLSESYSSLDTLLANSRSLANSLLRSQKSDTWYLETAFYILVGTISWLFFRRVLYGPMWWLVWLPVKLSMRFMLTILAALGMSKGRSELVPESMPSDITATIHQAATAMTGGPVPIVDDLLDHDQDDDAEQDRLIDRIGHMVENGNWDGTDLNEDSLEDLNSREDVVPNSKKRMYEEEPVRDEL</sequence>
<dbReference type="OrthoDB" id="46868at2759"/>
<evidence type="ECO:0000256" key="10">
    <source>
        <dbReference type="SAM" id="MobiDB-lite"/>
    </source>
</evidence>
<evidence type="ECO:0000256" key="9">
    <source>
        <dbReference type="ARBA" id="ARBA00037934"/>
    </source>
</evidence>
<evidence type="ECO:0000256" key="1">
    <source>
        <dbReference type="ARBA" id="ARBA00004163"/>
    </source>
</evidence>
<dbReference type="InterPro" id="IPR005606">
    <property type="entry name" value="Sec20"/>
</dbReference>
<protein>
    <recommendedName>
        <fullName evidence="12">Sec20 C-terminal domain-containing protein</fullName>
    </recommendedName>
</protein>
<keyword evidence="4" id="KW-0256">Endoplasmic reticulum</keyword>
<name>S7ZE71_PENO1</name>
<keyword evidence="8 11" id="KW-0472">Membrane</keyword>
<reference evidence="13 14" key="1">
    <citation type="journal article" date="2013" name="PLoS ONE">
        <title>Genomic and secretomic analyses reveal unique features of the lignocellulolytic enzyme system of Penicillium decumbens.</title>
        <authorList>
            <person name="Liu G."/>
            <person name="Zhang L."/>
            <person name="Wei X."/>
            <person name="Zou G."/>
            <person name="Qin Y."/>
            <person name="Ma L."/>
            <person name="Li J."/>
            <person name="Zheng H."/>
            <person name="Wang S."/>
            <person name="Wang C."/>
            <person name="Xun L."/>
            <person name="Zhao G.-P."/>
            <person name="Zhou Z."/>
            <person name="Qu Y."/>
        </authorList>
    </citation>
    <scope>NUCLEOTIDE SEQUENCE [LARGE SCALE GENOMIC DNA]</scope>
    <source>
        <strain evidence="14">114-2 / CGMCC 5302</strain>
    </source>
</reference>
<evidence type="ECO:0000259" key="12">
    <source>
        <dbReference type="Pfam" id="PF03908"/>
    </source>
</evidence>
<dbReference type="Proteomes" id="UP000019376">
    <property type="component" value="Unassembled WGS sequence"/>
</dbReference>
<dbReference type="GO" id="GO:0006890">
    <property type="term" value="P:retrograde vesicle-mediated transport, Golgi to endoplasmic reticulum"/>
    <property type="evidence" value="ECO:0007669"/>
    <property type="project" value="InterPro"/>
</dbReference>
<evidence type="ECO:0000256" key="8">
    <source>
        <dbReference type="ARBA" id="ARBA00023136"/>
    </source>
</evidence>
<dbReference type="HOGENOM" id="CLU_038503_1_0_1"/>
<dbReference type="GO" id="GO:0031201">
    <property type="term" value="C:SNARE complex"/>
    <property type="evidence" value="ECO:0007669"/>
    <property type="project" value="TreeGrafter"/>
</dbReference>
<feature type="compositionally biased region" description="Basic and acidic residues" evidence="10">
    <location>
        <begin position="370"/>
        <end position="381"/>
    </location>
</feature>
<dbReference type="PhylomeDB" id="S7ZE71"/>
<organism evidence="13 14">
    <name type="scientific">Penicillium oxalicum (strain 114-2 / CGMCC 5302)</name>
    <name type="common">Penicillium decumbens</name>
    <dbReference type="NCBI Taxonomy" id="933388"/>
    <lineage>
        <taxon>Eukaryota</taxon>
        <taxon>Fungi</taxon>
        <taxon>Dikarya</taxon>
        <taxon>Ascomycota</taxon>
        <taxon>Pezizomycotina</taxon>
        <taxon>Eurotiomycetes</taxon>
        <taxon>Eurotiomycetidae</taxon>
        <taxon>Eurotiales</taxon>
        <taxon>Aspergillaceae</taxon>
        <taxon>Penicillium</taxon>
    </lineage>
</organism>
<proteinExistence type="inferred from homology"/>
<dbReference type="AlphaFoldDB" id="S7ZE71"/>
<dbReference type="eggNOG" id="ENOG502S7WD">
    <property type="taxonomic scope" value="Eukaryota"/>
</dbReference>
<evidence type="ECO:0000313" key="13">
    <source>
        <dbReference type="EMBL" id="EPS26996.1"/>
    </source>
</evidence>
<dbReference type="Pfam" id="PF03908">
    <property type="entry name" value="Sec20"/>
    <property type="match status" value="1"/>
</dbReference>
<keyword evidence="2" id="KW-0813">Transport</keyword>
<dbReference type="GO" id="GO:0005484">
    <property type="term" value="F:SNAP receptor activity"/>
    <property type="evidence" value="ECO:0007669"/>
    <property type="project" value="InterPro"/>
</dbReference>
<feature type="transmembrane region" description="Helical" evidence="11">
    <location>
        <begin position="259"/>
        <end position="277"/>
    </location>
</feature>
<evidence type="ECO:0000256" key="4">
    <source>
        <dbReference type="ARBA" id="ARBA00022824"/>
    </source>
</evidence>
<dbReference type="EMBL" id="KB644409">
    <property type="protein sequence ID" value="EPS26996.1"/>
    <property type="molecule type" value="Genomic_DNA"/>
</dbReference>
<evidence type="ECO:0000256" key="5">
    <source>
        <dbReference type="ARBA" id="ARBA00022892"/>
    </source>
</evidence>
<feature type="transmembrane region" description="Helical" evidence="11">
    <location>
        <begin position="229"/>
        <end position="247"/>
    </location>
</feature>
<dbReference type="PANTHER" id="PTHR12825">
    <property type="entry name" value="BNIP1-RELATED"/>
    <property type="match status" value="1"/>
</dbReference>
<dbReference type="GO" id="GO:0005789">
    <property type="term" value="C:endoplasmic reticulum membrane"/>
    <property type="evidence" value="ECO:0007669"/>
    <property type="project" value="UniProtKB-SubCell"/>
</dbReference>
<evidence type="ECO:0000256" key="7">
    <source>
        <dbReference type="ARBA" id="ARBA00023054"/>
    </source>
</evidence>
<evidence type="ECO:0000313" key="14">
    <source>
        <dbReference type="Proteomes" id="UP000019376"/>
    </source>
</evidence>
<comment type="similarity">
    <text evidence="9">Belongs to the SEC20 family.</text>
</comment>
<feature type="domain" description="Sec20 C-terminal" evidence="12">
    <location>
        <begin position="161"/>
        <end position="250"/>
    </location>
</feature>
<gene>
    <name evidence="13" type="ORF">PDE_01937</name>
</gene>
<dbReference type="PANTHER" id="PTHR12825:SF0">
    <property type="entry name" value="VESICLE TRANSPORT PROTEIN SEC20"/>
    <property type="match status" value="1"/>
</dbReference>
<dbReference type="InterPro" id="IPR056173">
    <property type="entry name" value="Sec20_C"/>
</dbReference>
<keyword evidence="5" id="KW-0931">ER-Golgi transport</keyword>
<evidence type="ECO:0000256" key="6">
    <source>
        <dbReference type="ARBA" id="ARBA00022989"/>
    </source>
</evidence>
<feature type="region of interest" description="Disordered" evidence="10">
    <location>
        <begin position="341"/>
        <end position="381"/>
    </location>
</feature>
<comment type="subcellular location">
    <subcellularLocation>
        <location evidence="1">Endoplasmic reticulum membrane</location>
        <topology evidence="1">Single-pass type IV membrane protein</topology>
    </subcellularLocation>
</comment>